<feature type="domain" description="SbsA Ig-like" evidence="4">
    <location>
        <begin position="28"/>
        <end position="132"/>
    </location>
</feature>
<feature type="chain" id="PRO_5001717853" description="SbsA Ig-like domain-containing protein" evidence="3">
    <location>
        <begin position="22"/>
        <end position="609"/>
    </location>
</feature>
<feature type="compositionally biased region" description="Low complexity" evidence="2">
    <location>
        <begin position="593"/>
        <end position="609"/>
    </location>
</feature>
<dbReference type="EMBL" id="CP007547">
    <property type="protein sequence ID" value="AIL47613.1"/>
    <property type="molecule type" value="Genomic_DNA"/>
</dbReference>
<evidence type="ECO:0000256" key="1">
    <source>
        <dbReference type="ARBA" id="ARBA00022729"/>
    </source>
</evidence>
<evidence type="ECO:0000256" key="3">
    <source>
        <dbReference type="SAM" id="SignalP"/>
    </source>
</evidence>
<dbReference type="STRING" id="1338011.BD94_3838"/>
<proteinExistence type="predicted"/>
<keyword evidence="1 3" id="KW-0732">Signal</keyword>
<dbReference type="eggNOG" id="COG4704">
    <property type="taxonomic scope" value="Bacteria"/>
</dbReference>
<feature type="signal peptide" evidence="3">
    <location>
        <begin position="1"/>
        <end position="21"/>
    </location>
</feature>
<evidence type="ECO:0000313" key="5">
    <source>
        <dbReference type="EMBL" id="AIL47613.1"/>
    </source>
</evidence>
<dbReference type="Pfam" id="PF13205">
    <property type="entry name" value="Big_5"/>
    <property type="match status" value="1"/>
</dbReference>
<dbReference type="Proteomes" id="UP000028933">
    <property type="component" value="Chromosome"/>
</dbReference>
<reference evidence="5" key="2">
    <citation type="journal article" date="2015" name="Genome Biol. Evol.">
        <title>Complete Genome Sequence and Transcriptomic Analysis of the Novel Pathogen Elizabethkingia anophelis in Response to Oxidative Stress.</title>
        <authorList>
            <person name="Li Y."/>
            <person name="Liu Y."/>
            <person name="Chew S.C."/>
            <person name="Tay M."/>
            <person name="Salido M.M."/>
            <person name="Teo J."/>
            <person name="Lauro F.M."/>
            <person name="Givskov M."/>
            <person name="Yang L."/>
        </authorList>
    </citation>
    <scope>NUCLEOTIDE SEQUENCE</scope>
    <source>
        <strain evidence="5">NUHP1</strain>
    </source>
</reference>
<dbReference type="InterPro" id="IPR032812">
    <property type="entry name" value="SbsA_Ig"/>
</dbReference>
<evidence type="ECO:0000313" key="6">
    <source>
        <dbReference type="Proteomes" id="UP000028933"/>
    </source>
</evidence>
<dbReference type="PROSITE" id="PS51257">
    <property type="entry name" value="PROKAR_LIPOPROTEIN"/>
    <property type="match status" value="1"/>
</dbReference>
<organism evidence="5 6">
    <name type="scientific">Elizabethkingia anophelis NUHP1</name>
    <dbReference type="NCBI Taxonomy" id="1338011"/>
    <lineage>
        <taxon>Bacteria</taxon>
        <taxon>Pseudomonadati</taxon>
        <taxon>Bacteroidota</taxon>
        <taxon>Flavobacteriia</taxon>
        <taxon>Flavobacteriales</taxon>
        <taxon>Weeksellaceae</taxon>
        <taxon>Elizabethkingia</taxon>
    </lineage>
</organism>
<sequence>MRNAFFLLFIILFFSCARVGAPVGGEKDKTPPKVVASKPDSLAKNVPTSLKELRIDFDEYVTLKDASKQLVISPPIKKIKKIIPSSMANKYILIQWEDTLKANTTYNFNFGNSIADNNEGNVLPYYNFVFSTGSTIDSLFISGNVDDVLRPRKKNSKETNTNDKDKPLVVGLYKADAKDYKEKPYYISRVDPDGYFELNYLAAGDYNLVAFQDDNQNSIYDPGKERVAFLPEPLHLTEPKKGLRLLLSPPKKKFKFVETKPVPGGLNMIFEGKPDDSLQIKQVGTVLSDFKIQHKPKSDSAYIWINPKGNDFKEASTNVKFSFYNNVKKKIDTVSTYYKVNTKDELTLNNNSGTTLPPGSNLKLKANMALDKVDFAQWELKADSTTVVPFQAQISKTNPFEIQVDAQLLAGKKYSLRVGKETVSAFYFKNAKPIIFNFDVGKSDDYGSLVFRLTNAPTAPFWVQLLNDNFDVVKEQKVEGKTDIKFDNLKSETYSVRILVDNNKNGVWDGADFEKHIQPEEAYLYRRKMTVKPLWDKVEDWDLKDTSVNDKEDQEDSLMPSGAGIKSIEEQEKEKAKEKAKDKDDKTKKEQNDLYQKQQQQLQNPGYQR</sequence>
<feature type="region of interest" description="Disordered" evidence="2">
    <location>
        <begin position="546"/>
        <end position="609"/>
    </location>
</feature>
<reference evidence="5" key="1">
    <citation type="journal article" date="2013" name="Lancet">
        <title>First case of E anophelis outbreak in an intensive-care unit.</title>
        <authorList>
            <person name="Teo J."/>
            <person name="Tan S.Y."/>
            <person name="Tay M."/>
            <person name="Ding Y."/>
            <person name="Kjelleberg S."/>
            <person name="Givskov M."/>
            <person name="Lin R.T."/>
            <person name="Yang L."/>
        </authorList>
    </citation>
    <scope>NUCLEOTIDE SEQUENCE [LARGE SCALE GENOMIC DNA]</scope>
    <source>
        <strain evidence="5">NUHP1</strain>
    </source>
</reference>
<dbReference type="RefSeq" id="WP_024563982.1">
    <property type="nucleotide sequence ID" value="NZ_CP007547.1"/>
</dbReference>
<name>A0A077EMC5_9FLAO</name>
<dbReference type="AlphaFoldDB" id="A0A077EMC5"/>
<dbReference type="HOGENOM" id="CLU_014237_1_0_10"/>
<feature type="compositionally biased region" description="Basic and acidic residues" evidence="2">
    <location>
        <begin position="567"/>
        <end position="592"/>
    </location>
</feature>
<gene>
    <name evidence="5" type="ORF">BD94_3838</name>
</gene>
<dbReference type="KEGG" id="eao:BD94_3838"/>
<protein>
    <recommendedName>
        <fullName evidence="4">SbsA Ig-like domain-containing protein</fullName>
    </recommendedName>
</protein>
<evidence type="ECO:0000256" key="2">
    <source>
        <dbReference type="SAM" id="MobiDB-lite"/>
    </source>
</evidence>
<evidence type="ECO:0000259" key="4">
    <source>
        <dbReference type="Pfam" id="PF13205"/>
    </source>
</evidence>
<accession>A0A077EMC5</accession>